<evidence type="ECO:0000313" key="2">
    <source>
        <dbReference type="Proteomes" id="UP000195077"/>
    </source>
</evidence>
<name>A0A9X6KI66_BACTU</name>
<reference evidence="1 2" key="1">
    <citation type="submission" date="2016-10" db="EMBL/GenBank/DDBJ databases">
        <title>Comparative genomics of Bacillus thuringiensis reveals a path to pathogens against multiple invertebrate hosts.</title>
        <authorList>
            <person name="Zheng J."/>
            <person name="Gao Q."/>
            <person name="Liu H."/>
            <person name="Peng D."/>
            <person name="Ruan L."/>
            <person name="Sun M."/>
        </authorList>
    </citation>
    <scope>NUCLEOTIDE SEQUENCE [LARGE SCALE GENOMIC DNA]</scope>
    <source>
        <strain evidence="1">I13</strain>
    </source>
</reference>
<gene>
    <name evidence="1" type="ORF">BK775_35995</name>
</gene>
<accession>A0A9X6KI66</accession>
<dbReference type="Proteomes" id="UP000195077">
    <property type="component" value="Unassembled WGS sequence"/>
</dbReference>
<sequence length="80" mass="9513">MNVGWRKPTCLLLYTCTDRSLKTEDIRLVAERRCNRKIFNVLPSHVCRSCENQAKVGSVMSQRTRYFCFHRRDYGQSLLR</sequence>
<comment type="caution">
    <text evidence="1">The sequence shown here is derived from an EMBL/GenBank/DDBJ whole genome shotgun (WGS) entry which is preliminary data.</text>
</comment>
<dbReference type="AlphaFoldDB" id="A0A9X6KI66"/>
<proteinExistence type="predicted"/>
<evidence type="ECO:0000313" key="1">
    <source>
        <dbReference type="EMBL" id="OUA13597.1"/>
    </source>
</evidence>
<dbReference type="EMBL" id="NFEN01000240">
    <property type="protein sequence ID" value="OUA13597.1"/>
    <property type="molecule type" value="Genomic_DNA"/>
</dbReference>
<organism evidence="1 2">
    <name type="scientific">Bacillus thuringiensis</name>
    <dbReference type="NCBI Taxonomy" id="1428"/>
    <lineage>
        <taxon>Bacteria</taxon>
        <taxon>Bacillati</taxon>
        <taxon>Bacillota</taxon>
        <taxon>Bacilli</taxon>
        <taxon>Bacillales</taxon>
        <taxon>Bacillaceae</taxon>
        <taxon>Bacillus</taxon>
        <taxon>Bacillus cereus group</taxon>
    </lineage>
</organism>
<protein>
    <submittedName>
        <fullName evidence="1">Uncharacterized protein</fullName>
    </submittedName>
</protein>